<dbReference type="InterPro" id="IPR047141">
    <property type="entry name" value="Stealth"/>
</dbReference>
<feature type="domain" description="Stealth protein CR4 conserved region 4" evidence="7">
    <location>
        <begin position="507"/>
        <end position="550"/>
    </location>
</feature>
<dbReference type="InterPro" id="IPR031356">
    <property type="entry name" value="Stealth_CR4"/>
</dbReference>
<protein>
    <submittedName>
        <fullName evidence="8">Stealth protein CR4, conserved region 4</fullName>
    </submittedName>
</protein>
<keyword evidence="9" id="KW-1185">Reference proteome</keyword>
<name>A0A1M6DK66_9ACTN</name>
<dbReference type="PANTHER" id="PTHR24045">
    <property type="match status" value="1"/>
</dbReference>
<evidence type="ECO:0000313" key="8">
    <source>
        <dbReference type="EMBL" id="SHI73439.1"/>
    </source>
</evidence>
<organism evidence="8 9">
    <name type="scientific">Tessaracoccus bendigoensis DSM 12906</name>
    <dbReference type="NCBI Taxonomy" id="1123357"/>
    <lineage>
        <taxon>Bacteria</taxon>
        <taxon>Bacillati</taxon>
        <taxon>Actinomycetota</taxon>
        <taxon>Actinomycetes</taxon>
        <taxon>Propionibacteriales</taxon>
        <taxon>Propionibacteriaceae</taxon>
        <taxon>Tessaracoccus</taxon>
    </lineage>
</organism>
<dbReference type="EMBL" id="FQZG01000013">
    <property type="protein sequence ID" value="SHI73439.1"/>
    <property type="molecule type" value="Genomic_DNA"/>
</dbReference>
<evidence type="ECO:0000259" key="5">
    <source>
        <dbReference type="Pfam" id="PF17101"/>
    </source>
</evidence>
<sequence>MSGPVGAAKRTGRRLYRALPAGARARASAILHGETRVQRSLLAGLRDARTRLGNVPGAGDLIVGSARPYRAQVVTEFDAEEHLGRLAEVVVEALAQDQVPAYRLPGQWPPVLVVSGQQWERAWRLLAAGAADSGLWAAIGTRLVAVAALGSAPERGSVDLFRRLVSSDGGRVADREECVRLERWTEIGREGVERVDGGTFEVGTLVSAGGPKNGFASYITPQVQAALLEPEPRFKPSVDAVVEPVDIVYTWVDGADPAWLAERARWSGEGFSPDAQIASRFESHDELRYSLRSVEMYANWFNRLYLVTDAQLPAWLNLAHPRLTVVDHRDIFTPDELPVFNSHAIESRLHHIAGLSDRFIYLNDDVFFGRPVRPEQFFTGAGQPKFFPSKATIDPGPSRADDVSVTSAAKNNRALLEAVLGRTITTKLKHTPHAHRVAVLSEMEERFPEVFAANVAARFRSHTDHSVLSGLAQRYGAATGRAVVGGISYNYADISRPDIESVLARWLRDRRFAVFCLNDTGSSEVDGPARRALTAFLQSYFPLTSGFESDRP</sequence>
<comment type="similarity">
    <text evidence="1">Belongs to the stealth family.</text>
</comment>
<accession>A0A1M6DK66</accession>
<dbReference type="Pfam" id="PF11380">
    <property type="entry name" value="Stealth_CR2"/>
    <property type="match status" value="1"/>
</dbReference>
<dbReference type="GO" id="GO:0000271">
    <property type="term" value="P:polysaccharide biosynthetic process"/>
    <property type="evidence" value="ECO:0007669"/>
    <property type="project" value="UniProtKB-KW"/>
</dbReference>
<feature type="domain" description="Stealth protein CR3 conserved region 3" evidence="6">
    <location>
        <begin position="429"/>
        <end position="469"/>
    </location>
</feature>
<evidence type="ECO:0000256" key="2">
    <source>
        <dbReference type="ARBA" id="ARBA00022679"/>
    </source>
</evidence>
<dbReference type="Pfam" id="PF17101">
    <property type="entry name" value="Stealth_CR1"/>
    <property type="match status" value="1"/>
</dbReference>
<evidence type="ECO:0000256" key="3">
    <source>
        <dbReference type="ARBA" id="ARBA00023169"/>
    </source>
</evidence>
<dbReference type="GO" id="GO:0016772">
    <property type="term" value="F:transferase activity, transferring phosphorus-containing groups"/>
    <property type="evidence" value="ECO:0007669"/>
    <property type="project" value="InterPro"/>
</dbReference>
<evidence type="ECO:0000313" key="9">
    <source>
        <dbReference type="Proteomes" id="UP000184512"/>
    </source>
</evidence>
<dbReference type="AlphaFoldDB" id="A0A1M6DK66"/>
<feature type="domain" description="Stealth protein CR1 conserved region 1" evidence="5">
    <location>
        <begin position="243"/>
        <end position="268"/>
    </location>
</feature>
<dbReference type="PANTHER" id="PTHR24045:SF0">
    <property type="entry name" value="N-ACETYLGLUCOSAMINE-1-PHOSPHOTRANSFERASE SUBUNITS ALPHA_BETA"/>
    <property type="match status" value="1"/>
</dbReference>
<dbReference type="STRING" id="1123357.SAMN02745244_00942"/>
<dbReference type="OrthoDB" id="570545at2"/>
<gene>
    <name evidence="8" type="ORF">SAMN02745244_00942</name>
</gene>
<dbReference type="InterPro" id="IPR031357">
    <property type="entry name" value="Stealth_CR3"/>
</dbReference>
<keyword evidence="3" id="KW-0270">Exopolysaccharide synthesis</keyword>
<evidence type="ECO:0000256" key="1">
    <source>
        <dbReference type="ARBA" id="ARBA00007583"/>
    </source>
</evidence>
<evidence type="ECO:0000259" key="4">
    <source>
        <dbReference type="Pfam" id="PF11380"/>
    </source>
</evidence>
<dbReference type="Pfam" id="PF17103">
    <property type="entry name" value="Stealth_CR4"/>
    <property type="match status" value="1"/>
</dbReference>
<dbReference type="InterPro" id="IPR031358">
    <property type="entry name" value="Stealth_CR1"/>
</dbReference>
<reference evidence="8 9" key="1">
    <citation type="submission" date="2016-11" db="EMBL/GenBank/DDBJ databases">
        <authorList>
            <person name="Jaros S."/>
            <person name="Januszkiewicz K."/>
            <person name="Wedrychowicz H."/>
        </authorList>
    </citation>
    <scope>NUCLEOTIDE SEQUENCE [LARGE SCALE GENOMIC DNA]</scope>
    <source>
        <strain evidence="8 9">DSM 12906</strain>
    </source>
</reference>
<dbReference type="RefSeq" id="WP_073186389.1">
    <property type="nucleotide sequence ID" value="NZ_FQZG01000013.1"/>
</dbReference>
<keyword evidence="2" id="KW-0808">Transferase</keyword>
<evidence type="ECO:0000259" key="6">
    <source>
        <dbReference type="Pfam" id="PF17102"/>
    </source>
</evidence>
<dbReference type="InterPro" id="IPR021520">
    <property type="entry name" value="Stealth_CR2"/>
</dbReference>
<evidence type="ECO:0000259" key="7">
    <source>
        <dbReference type="Pfam" id="PF17103"/>
    </source>
</evidence>
<dbReference type="Proteomes" id="UP000184512">
    <property type="component" value="Unassembled WGS sequence"/>
</dbReference>
<proteinExistence type="inferred from homology"/>
<feature type="domain" description="Stealth protein CR2 conserved region 2" evidence="4">
    <location>
        <begin position="280"/>
        <end position="384"/>
    </location>
</feature>
<dbReference type="Pfam" id="PF17102">
    <property type="entry name" value="Stealth_CR3"/>
    <property type="match status" value="1"/>
</dbReference>